<dbReference type="InterPro" id="IPR036457">
    <property type="entry name" value="PPM-type-like_dom_sf"/>
</dbReference>
<dbReference type="ExpressionAtlas" id="A0A3L6FCL7">
    <property type="expression patterns" value="baseline and differential"/>
</dbReference>
<dbReference type="EMBL" id="NCVQ01000004">
    <property type="protein sequence ID" value="PWZ30653.1"/>
    <property type="molecule type" value="Genomic_DNA"/>
</dbReference>
<feature type="domain" description="PPM-type phosphatase" evidence="5">
    <location>
        <begin position="171"/>
        <end position="208"/>
    </location>
</feature>
<organism evidence="6">
    <name type="scientific">Zea mays</name>
    <name type="common">Maize</name>
    <dbReference type="NCBI Taxonomy" id="4577"/>
    <lineage>
        <taxon>Eukaryota</taxon>
        <taxon>Viridiplantae</taxon>
        <taxon>Streptophyta</taxon>
        <taxon>Embryophyta</taxon>
        <taxon>Tracheophyta</taxon>
        <taxon>Spermatophyta</taxon>
        <taxon>Magnoliopsida</taxon>
        <taxon>Liliopsida</taxon>
        <taxon>Poales</taxon>
        <taxon>Poaceae</taxon>
        <taxon>PACMAD clade</taxon>
        <taxon>Panicoideae</taxon>
        <taxon>Andropogonodae</taxon>
        <taxon>Andropogoneae</taxon>
        <taxon>Tripsacinae</taxon>
        <taxon>Zea</taxon>
    </lineage>
</organism>
<evidence type="ECO:0000256" key="3">
    <source>
        <dbReference type="ARBA" id="ARBA00048336"/>
    </source>
</evidence>
<evidence type="ECO:0000259" key="5">
    <source>
        <dbReference type="Pfam" id="PF00481"/>
    </source>
</evidence>
<dbReference type="Proteomes" id="UP000251960">
    <property type="component" value="Chromosome 3"/>
</dbReference>
<proteinExistence type="predicted"/>
<reference evidence="6" key="1">
    <citation type="journal article" date="2018" name="Nat. Genet.">
        <title>Extensive intraspecific gene order and gene structural variations between Mo17 and other maize genomes.</title>
        <authorList>
            <person name="Sun S."/>
            <person name="Zhou Y."/>
            <person name="Chen J."/>
            <person name="Shi J."/>
            <person name="Zhao H."/>
            <person name="Zhao H."/>
            <person name="Song W."/>
            <person name="Zhang M."/>
            <person name="Cui Y."/>
            <person name="Dong X."/>
            <person name="Liu H."/>
            <person name="Ma X."/>
            <person name="Jiao Y."/>
            <person name="Wang B."/>
            <person name="Wei X."/>
            <person name="Stein J.C."/>
            <person name="Glaubitz J.C."/>
            <person name="Lu F."/>
            <person name="Yu G."/>
            <person name="Liang C."/>
            <person name="Fengler K."/>
            <person name="Li B."/>
            <person name="Rafalski A."/>
            <person name="Schnable P.S."/>
            <person name="Ware D.H."/>
            <person name="Buckler E.S."/>
            <person name="Lai J."/>
        </authorList>
    </citation>
    <scope>NUCLEOTIDE SEQUENCE [LARGE SCALE GENOMIC DNA]</scope>
    <source>
        <tissue evidence="6">Seedling</tissue>
    </source>
</reference>
<name>A0A3L6FCL7_MAIZE</name>
<protein>
    <recommendedName>
        <fullName evidence="1">protein-serine/threonine phosphatase</fullName>
        <ecNumber evidence="1">3.1.3.16</ecNumber>
    </recommendedName>
</protein>
<dbReference type="EC" id="3.1.3.16" evidence="1"/>
<accession>A0A3L6FCL7</accession>
<dbReference type="Gene3D" id="3.60.40.10">
    <property type="entry name" value="PPM-type phosphatase domain"/>
    <property type="match status" value="1"/>
</dbReference>
<dbReference type="InterPro" id="IPR001932">
    <property type="entry name" value="PPM-type_phosphatase-like_dom"/>
</dbReference>
<evidence type="ECO:0000256" key="2">
    <source>
        <dbReference type="ARBA" id="ARBA00047761"/>
    </source>
</evidence>
<dbReference type="SUPFAM" id="SSF81606">
    <property type="entry name" value="PP2C-like"/>
    <property type="match status" value="1"/>
</dbReference>
<dbReference type="Pfam" id="PF00481">
    <property type="entry name" value="PP2C"/>
    <property type="match status" value="1"/>
</dbReference>
<comment type="catalytic activity">
    <reaction evidence="2">
        <text>O-phospho-L-seryl-[protein] + H2O = L-seryl-[protein] + phosphate</text>
        <dbReference type="Rhea" id="RHEA:20629"/>
        <dbReference type="Rhea" id="RHEA-COMP:9863"/>
        <dbReference type="Rhea" id="RHEA-COMP:11604"/>
        <dbReference type="ChEBI" id="CHEBI:15377"/>
        <dbReference type="ChEBI" id="CHEBI:29999"/>
        <dbReference type="ChEBI" id="CHEBI:43474"/>
        <dbReference type="ChEBI" id="CHEBI:83421"/>
        <dbReference type="EC" id="3.1.3.16"/>
    </reaction>
</comment>
<evidence type="ECO:0000256" key="4">
    <source>
        <dbReference type="SAM" id="MobiDB-lite"/>
    </source>
</evidence>
<sequence length="215" mass="23662">MINTTDFRASRRSASGSRSSGPSSRRLTEQELEIVRLREENRQRDEQLRAQTEQLRAQSEYYASVHAQQQQMLQLLAQQQGIPYVAPPPPPQWTFVPMGPPPPPGLVPQQPQFTTPPAQLPAPGSQEALALLSLIDNEKKLGDCQFDLWKQYYVVACTAVFGKLRRSRRLDTVKSGCTALSIFKQGDLMVIANAGNSRVVLGTASDNGAVTPSSS</sequence>
<dbReference type="AlphaFoldDB" id="A0A3L6FCL7"/>
<evidence type="ECO:0000313" key="6">
    <source>
        <dbReference type="EMBL" id="PWZ30653.1"/>
    </source>
</evidence>
<feature type="compositionally biased region" description="Low complexity" evidence="4">
    <location>
        <begin position="12"/>
        <end position="25"/>
    </location>
</feature>
<feature type="region of interest" description="Disordered" evidence="4">
    <location>
        <begin position="1"/>
        <end position="31"/>
    </location>
</feature>
<comment type="caution">
    <text evidence="6">The sequence shown here is derived from an EMBL/GenBank/DDBJ whole genome shotgun (WGS) entry which is preliminary data.</text>
</comment>
<gene>
    <name evidence="6" type="primary">Os05g0358500_33</name>
    <name evidence="6" type="ORF">Zm00014a_000478</name>
</gene>
<evidence type="ECO:0000256" key="1">
    <source>
        <dbReference type="ARBA" id="ARBA00013081"/>
    </source>
</evidence>
<comment type="catalytic activity">
    <reaction evidence="3">
        <text>O-phospho-L-threonyl-[protein] + H2O = L-threonyl-[protein] + phosphate</text>
        <dbReference type="Rhea" id="RHEA:47004"/>
        <dbReference type="Rhea" id="RHEA-COMP:11060"/>
        <dbReference type="Rhea" id="RHEA-COMP:11605"/>
        <dbReference type="ChEBI" id="CHEBI:15377"/>
        <dbReference type="ChEBI" id="CHEBI:30013"/>
        <dbReference type="ChEBI" id="CHEBI:43474"/>
        <dbReference type="ChEBI" id="CHEBI:61977"/>
        <dbReference type="EC" id="3.1.3.16"/>
    </reaction>
</comment>
<dbReference type="GO" id="GO:0004722">
    <property type="term" value="F:protein serine/threonine phosphatase activity"/>
    <property type="evidence" value="ECO:0007669"/>
    <property type="project" value="UniProtKB-EC"/>
</dbReference>